<evidence type="ECO:0000313" key="1">
    <source>
        <dbReference type="EMBL" id="KAF2470052.1"/>
    </source>
</evidence>
<accession>A0ACB6QUX0</accession>
<evidence type="ECO:0000313" key="2">
    <source>
        <dbReference type="Proteomes" id="UP000799755"/>
    </source>
</evidence>
<protein>
    <submittedName>
        <fullName evidence="1">Uncharacterized protein</fullName>
    </submittedName>
</protein>
<proteinExistence type="predicted"/>
<dbReference type="EMBL" id="MU003509">
    <property type="protein sequence ID" value="KAF2470052.1"/>
    <property type="molecule type" value="Genomic_DNA"/>
</dbReference>
<name>A0ACB6QUX0_9PLEO</name>
<dbReference type="Proteomes" id="UP000799755">
    <property type="component" value="Unassembled WGS sequence"/>
</dbReference>
<comment type="caution">
    <text evidence="1">The sequence shown here is derived from an EMBL/GenBank/DDBJ whole genome shotgun (WGS) entry which is preliminary data.</text>
</comment>
<organism evidence="1 2">
    <name type="scientific">Lindgomyces ingoldianus</name>
    <dbReference type="NCBI Taxonomy" id="673940"/>
    <lineage>
        <taxon>Eukaryota</taxon>
        <taxon>Fungi</taxon>
        <taxon>Dikarya</taxon>
        <taxon>Ascomycota</taxon>
        <taxon>Pezizomycotina</taxon>
        <taxon>Dothideomycetes</taxon>
        <taxon>Pleosporomycetidae</taxon>
        <taxon>Pleosporales</taxon>
        <taxon>Lindgomycetaceae</taxon>
        <taxon>Lindgomyces</taxon>
    </lineage>
</organism>
<keyword evidence="2" id="KW-1185">Reference proteome</keyword>
<sequence length="293" mass="32705">MKAYYVVVHAIVSNHRPKLRAPHRQCTKLRLVPQKSHRRLTDVDIELIRIFPPCYSITFSTMTHSQLIGSDMSELKAKTIGAGKVVRCLTMALYHNPVTLVAIIYNAGPEFAHGIFATSSALSSFVVNRALLLKSPSIFSTVAINDQELLQKIANQIRRISSVCEGRRGLCKFHETCKLSFIQRPRVGLFLVLFLGSFMPMVVWNKAVDIPARLAMSSLVITCISAAVGVSSGDVSWGLETGQHAPDDKFAVVLTFPRLNRSFITFHPKVQLFSRSFRTTTYPRSAFRLIPIS</sequence>
<reference evidence="1" key="1">
    <citation type="journal article" date="2020" name="Stud. Mycol.">
        <title>101 Dothideomycetes genomes: a test case for predicting lifestyles and emergence of pathogens.</title>
        <authorList>
            <person name="Haridas S."/>
            <person name="Albert R."/>
            <person name="Binder M."/>
            <person name="Bloem J."/>
            <person name="Labutti K."/>
            <person name="Salamov A."/>
            <person name="Andreopoulos B."/>
            <person name="Baker S."/>
            <person name="Barry K."/>
            <person name="Bills G."/>
            <person name="Bluhm B."/>
            <person name="Cannon C."/>
            <person name="Castanera R."/>
            <person name="Culley D."/>
            <person name="Daum C."/>
            <person name="Ezra D."/>
            <person name="Gonzalez J."/>
            <person name="Henrissat B."/>
            <person name="Kuo A."/>
            <person name="Liang C."/>
            <person name="Lipzen A."/>
            <person name="Lutzoni F."/>
            <person name="Magnuson J."/>
            <person name="Mondo S."/>
            <person name="Nolan M."/>
            <person name="Ohm R."/>
            <person name="Pangilinan J."/>
            <person name="Park H.-J."/>
            <person name="Ramirez L."/>
            <person name="Alfaro M."/>
            <person name="Sun H."/>
            <person name="Tritt A."/>
            <person name="Yoshinaga Y."/>
            <person name="Zwiers L.-H."/>
            <person name="Turgeon B."/>
            <person name="Goodwin S."/>
            <person name="Spatafora J."/>
            <person name="Crous P."/>
            <person name="Grigoriev I."/>
        </authorList>
    </citation>
    <scope>NUCLEOTIDE SEQUENCE</scope>
    <source>
        <strain evidence="1">ATCC 200398</strain>
    </source>
</reference>
<gene>
    <name evidence="1" type="ORF">BDR25DRAFT_355773</name>
</gene>